<protein>
    <submittedName>
        <fullName evidence="4">Fungal zn(2)-Cys(6) binuclear cluster domain-containing protein</fullName>
    </submittedName>
</protein>
<evidence type="ECO:0000256" key="1">
    <source>
        <dbReference type="ARBA" id="ARBA00023242"/>
    </source>
</evidence>
<dbReference type="InterPro" id="IPR036864">
    <property type="entry name" value="Zn2-C6_fun-type_DNA-bd_sf"/>
</dbReference>
<organism evidence="4 5">
    <name type="scientific">Purpureocillium lilacinum</name>
    <name type="common">Paecilomyces lilacinus</name>
    <dbReference type="NCBI Taxonomy" id="33203"/>
    <lineage>
        <taxon>Eukaryota</taxon>
        <taxon>Fungi</taxon>
        <taxon>Dikarya</taxon>
        <taxon>Ascomycota</taxon>
        <taxon>Pezizomycotina</taxon>
        <taxon>Sordariomycetes</taxon>
        <taxon>Hypocreomycetidae</taxon>
        <taxon>Hypocreales</taxon>
        <taxon>Ophiocordycipitaceae</taxon>
        <taxon>Purpureocillium</taxon>
    </lineage>
</organism>
<evidence type="ECO:0000313" key="5">
    <source>
        <dbReference type="Proteomes" id="UP000078240"/>
    </source>
</evidence>
<proteinExistence type="predicted"/>
<dbReference type="CDD" id="cd00067">
    <property type="entry name" value="GAL4"/>
    <property type="match status" value="1"/>
</dbReference>
<dbReference type="InterPro" id="IPR001138">
    <property type="entry name" value="Zn2Cys6_DnaBD"/>
</dbReference>
<dbReference type="PANTHER" id="PTHR37534:SF46">
    <property type="entry name" value="ZN(II)2CYS6 TRANSCRIPTION FACTOR (EUROFUNG)"/>
    <property type="match status" value="1"/>
</dbReference>
<dbReference type="PANTHER" id="PTHR37534">
    <property type="entry name" value="TRANSCRIPTIONAL ACTIVATOR PROTEIN UGA3"/>
    <property type="match status" value="1"/>
</dbReference>
<feature type="compositionally biased region" description="Polar residues" evidence="2">
    <location>
        <begin position="110"/>
        <end position="120"/>
    </location>
</feature>
<dbReference type="EMBL" id="LSBH01000001">
    <property type="protein sequence ID" value="OAQ87982.1"/>
    <property type="molecule type" value="Genomic_DNA"/>
</dbReference>
<dbReference type="SMART" id="SM00066">
    <property type="entry name" value="GAL4"/>
    <property type="match status" value="1"/>
</dbReference>
<dbReference type="Proteomes" id="UP000078240">
    <property type="component" value="Unassembled WGS sequence"/>
</dbReference>
<sequence length="751" mass="83275">MYGATRPRPKKTNIVRSRGGCGPCRNMRRKVGCDESKPDCMRCERSGKACWYGSPDLRWLDATSWAAVKSKRARGEDVKVHPVQIAEPTCSPDPPQTDSQTTRGRDGSLPQGSESSALGISSTDGINNCHQLAVSEKSFLELVASENFTADSTSGSLEDSTLYTPGTYGLIWGDEGSASLKYRRTMDLNEDPSNASRSDLLDDSVLLTHYASHELPELSRLVSVLKPPSSCQHAAGPQQWLATKTSPITEHDYFPLSLGLQDTSLSATSRKYLTHFATHVTGLLPRSMEPVRGFLVGSDIALCAAIAVGAAHMANLHGKYTTRFRTGGTHLWVPDVGHRVTAFRYVGNALSLAAKRHSPDVAVLVLAQILLSFVELELGTFDGLRRYLHSIDDLVYENQHDLLTCPNGSSLLGVVSDCRSFHRFMCGPWTTQPPLSKVDRFWARLESRSVSEEALLQKIGSDALLMLNRLSLFESLRHSLVRPHHIRDRLIDIISPWLIPEHKSNAWSESEIVHGHHMACVGMELLSKQAGRCRTPRGILCSGGCEYFDISSQADDPADTPDRLNSKTGPLRFESHESAMRVADYAFSQMICDEEIVRKIVSPRDSPTCFKARRWLEVLMRISKGLDMSTCLQRNTYRRGILSMLFQGAVLTGNAKALDLIQKYYKDANISDRAWEDPTFPTRQTAPVIELVKDQLKQNRKILLASWLEQACDTKATIKSTQPMPISLVLYGMEASGQPFGECVLLDNLPL</sequence>
<evidence type="ECO:0000313" key="4">
    <source>
        <dbReference type="EMBL" id="OAQ87982.1"/>
    </source>
</evidence>
<feature type="region of interest" description="Disordered" evidence="2">
    <location>
        <begin position="72"/>
        <end position="120"/>
    </location>
</feature>
<comment type="caution">
    <text evidence="4">The sequence shown here is derived from an EMBL/GenBank/DDBJ whole genome shotgun (WGS) entry which is preliminary data.</text>
</comment>
<reference evidence="4 5" key="1">
    <citation type="submission" date="2016-01" db="EMBL/GenBank/DDBJ databases">
        <title>Biosynthesis of antibiotic leucinostatins and their inhibition on Phytophthora in bio-control Purpureocillium lilacinum.</title>
        <authorList>
            <person name="Wang G."/>
            <person name="Liu Z."/>
            <person name="Lin R."/>
            <person name="Li E."/>
            <person name="Mao Z."/>
            <person name="Ling J."/>
            <person name="Yin W."/>
            <person name="Xie B."/>
        </authorList>
    </citation>
    <scope>NUCLEOTIDE SEQUENCE [LARGE SCALE GENOMIC DNA]</scope>
    <source>
        <strain evidence="4">PLBJ-1</strain>
    </source>
</reference>
<keyword evidence="1" id="KW-0539">Nucleus</keyword>
<dbReference type="Gene3D" id="4.10.240.10">
    <property type="entry name" value="Zn(2)-C6 fungal-type DNA-binding domain"/>
    <property type="match status" value="1"/>
</dbReference>
<dbReference type="GO" id="GO:0000981">
    <property type="term" value="F:DNA-binding transcription factor activity, RNA polymerase II-specific"/>
    <property type="evidence" value="ECO:0007669"/>
    <property type="project" value="InterPro"/>
</dbReference>
<dbReference type="SUPFAM" id="SSF57701">
    <property type="entry name" value="Zn2/Cys6 DNA-binding domain"/>
    <property type="match status" value="1"/>
</dbReference>
<gene>
    <name evidence="4" type="ORF">VFPBJ_02023</name>
</gene>
<evidence type="ECO:0000259" key="3">
    <source>
        <dbReference type="SMART" id="SM00066"/>
    </source>
</evidence>
<evidence type="ECO:0000256" key="2">
    <source>
        <dbReference type="SAM" id="MobiDB-lite"/>
    </source>
</evidence>
<accession>A0A179HDD9</accession>
<dbReference type="GO" id="GO:0008270">
    <property type="term" value="F:zinc ion binding"/>
    <property type="evidence" value="ECO:0007669"/>
    <property type="project" value="InterPro"/>
</dbReference>
<feature type="domain" description="Zn(2)-C6 fungal-type" evidence="3">
    <location>
        <begin position="15"/>
        <end position="61"/>
    </location>
</feature>
<dbReference type="AlphaFoldDB" id="A0A179HDD9"/>
<name>A0A179HDD9_PURLI</name>